<gene>
    <name evidence="2" type="ORF">HLH48_15540</name>
</gene>
<keyword evidence="1" id="KW-0472">Membrane</keyword>
<protein>
    <submittedName>
        <fullName evidence="2">Uncharacterized protein</fullName>
    </submittedName>
</protein>
<evidence type="ECO:0000313" key="3">
    <source>
        <dbReference type="Proteomes" id="UP000589085"/>
    </source>
</evidence>
<comment type="caution">
    <text evidence="2">The sequence shown here is derived from an EMBL/GenBank/DDBJ whole genome shotgun (WGS) entry which is preliminary data.</text>
</comment>
<organism evidence="2 3">
    <name type="scientific">Gluconacetobacter sacchari</name>
    <dbReference type="NCBI Taxonomy" id="92759"/>
    <lineage>
        <taxon>Bacteria</taxon>
        <taxon>Pseudomonadati</taxon>
        <taxon>Pseudomonadota</taxon>
        <taxon>Alphaproteobacteria</taxon>
        <taxon>Acetobacterales</taxon>
        <taxon>Acetobacteraceae</taxon>
        <taxon>Gluconacetobacter</taxon>
    </lineage>
</organism>
<feature type="transmembrane region" description="Helical" evidence="1">
    <location>
        <begin position="68"/>
        <end position="87"/>
    </location>
</feature>
<sequence>MQLPLFKSLQSINIQDDKATEVVEAMEGYIAMRIAEANAPLLAELRSVRAEMKTENGAVKAEIGSVKWMVGAIGLLLTLIGLAPTFFKAFGH</sequence>
<dbReference type="AlphaFoldDB" id="A0A7W4IF29"/>
<keyword evidence="1" id="KW-1133">Transmembrane helix</keyword>
<accession>A0A7W4IF29</accession>
<name>A0A7W4IF29_9PROT</name>
<evidence type="ECO:0000256" key="1">
    <source>
        <dbReference type="SAM" id="Phobius"/>
    </source>
</evidence>
<dbReference type="RefSeq" id="WP_182998398.1">
    <property type="nucleotide sequence ID" value="NZ_JABEQJ010000022.1"/>
</dbReference>
<dbReference type="EMBL" id="JABEQJ010000022">
    <property type="protein sequence ID" value="MBB2161567.1"/>
    <property type="molecule type" value="Genomic_DNA"/>
</dbReference>
<keyword evidence="1" id="KW-0812">Transmembrane</keyword>
<evidence type="ECO:0000313" key="2">
    <source>
        <dbReference type="EMBL" id="MBB2161567.1"/>
    </source>
</evidence>
<proteinExistence type="predicted"/>
<reference evidence="2 3" key="1">
    <citation type="submission" date="2020-04" db="EMBL/GenBank/DDBJ databases">
        <title>Description of novel Gluconacetobacter.</title>
        <authorList>
            <person name="Sombolestani A."/>
        </authorList>
    </citation>
    <scope>NUCLEOTIDE SEQUENCE [LARGE SCALE GENOMIC DNA]</scope>
    <source>
        <strain evidence="2 3">LMG 19747</strain>
    </source>
</reference>
<dbReference type="Proteomes" id="UP000589085">
    <property type="component" value="Unassembled WGS sequence"/>
</dbReference>